<name>A0A315E9S0_9BURK</name>
<protein>
    <submittedName>
        <fullName evidence="1">Uncharacterized protein</fullName>
    </submittedName>
</protein>
<sequence>MEFLSLLFILATGIHWLNTQGQRKRTALLAEQLRPYQIEKHMEQLTSAYMRALGETDPERQQQILQLQEAAEQQLANEFQNLAREFAKLPAPVTRAFKVALPFIDQLSPKASFDMRRMLEVHAQGIALAVNNPQGLSPKELSFRMMGEMFLMQHSCHWFCKSKTIASARMLAQHQTRHEQALDAVSPETREAYLDVVQG</sequence>
<keyword evidence="2" id="KW-1185">Reference proteome</keyword>
<gene>
    <name evidence="1" type="ORF">B9Z37_07895</name>
</gene>
<reference evidence="1 2" key="1">
    <citation type="submission" date="2017-04" db="EMBL/GenBank/DDBJ databases">
        <title>Unexpected and diverse lifestyles within the genus Limnohabitans.</title>
        <authorList>
            <person name="Kasalicky V."/>
            <person name="Mehrshad M."/>
            <person name="Andrei S.-A."/>
            <person name="Salcher M."/>
            <person name="Kratochvilova H."/>
            <person name="Simek K."/>
            <person name="Ghai R."/>
        </authorList>
    </citation>
    <scope>NUCLEOTIDE SEQUENCE [LARGE SCALE GENOMIC DNA]</scope>
    <source>
        <strain evidence="1 2">II-B4</strain>
    </source>
</reference>
<comment type="caution">
    <text evidence="1">The sequence shown here is derived from an EMBL/GenBank/DDBJ whole genome shotgun (WGS) entry which is preliminary data.</text>
</comment>
<proteinExistence type="predicted"/>
<organism evidence="1 2">
    <name type="scientific">Limnohabitans parvus II-B4</name>
    <dbReference type="NCBI Taxonomy" id="1293052"/>
    <lineage>
        <taxon>Bacteria</taxon>
        <taxon>Pseudomonadati</taxon>
        <taxon>Pseudomonadota</taxon>
        <taxon>Betaproteobacteria</taxon>
        <taxon>Burkholderiales</taxon>
        <taxon>Comamonadaceae</taxon>
        <taxon>Limnohabitans</taxon>
    </lineage>
</organism>
<dbReference type="AlphaFoldDB" id="A0A315E9S0"/>
<dbReference type="Proteomes" id="UP000250790">
    <property type="component" value="Unassembled WGS sequence"/>
</dbReference>
<dbReference type="OrthoDB" id="8654508at2"/>
<accession>A0A315E9S0</accession>
<dbReference type="EMBL" id="NESN01000002">
    <property type="protein sequence ID" value="PUE54443.1"/>
    <property type="molecule type" value="Genomic_DNA"/>
</dbReference>
<evidence type="ECO:0000313" key="1">
    <source>
        <dbReference type="EMBL" id="PUE54443.1"/>
    </source>
</evidence>
<dbReference type="RefSeq" id="WP_108312402.1">
    <property type="nucleotide sequence ID" value="NZ_NESN01000002.1"/>
</dbReference>
<evidence type="ECO:0000313" key="2">
    <source>
        <dbReference type="Proteomes" id="UP000250790"/>
    </source>
</evidence>